<dbReference type="OrthoDB" id="9811532at2"/>
<sequence>MDYKLYEEYIILQALLKEVGVIQSGGAIKGFLQEFPVFFNGEKEERRRKKIRIGDVINIPSHDVNIIIVAPTEAEQREYEENKAEKERVAQLVKQLNAQNKKSKPQTTSSHKTNNNRQKKAPVRFPGT</sequence>
<proteinExistence type="predicted"/>
<reference evidence="4" key="1">
    <citation type="submission" date="2016-12" db="EMBL/GenBank/DDBJ databases">
        <authorList>
            <person name="Gulvik C.A."/>
        </authorList>
    </citation>
    <scope>NUCLEOTIDE SEQUENCE [LARGE SCALE GENOMIC DNA]</scope>
    <source>
        <strain evidence="4">NED12-00049-6B</strain>
    </source>
</reference>
<dbReference type="PROSITE" id="PS50889">
    <property type="entry name" value="S4"/>
    <property type="match status" value="1"/>
</dbReference>
<gene>
    <name evidence="3" type="ORF">BU202_07160</name>
</gene>
<dbReference type="EMBL" id="MSJM01000006">
    <property type="protein sequence ID" value="OLF47433.1"/>
    <property type="molecule type" value="Genomic_DNA"/>
</dbReference>
<keyword evidence="1" id="KW-0694">RNA-binding</keyword>
<accession>A0A1Q8E6L1</accession>
<dbReference type="Pfam" id="PF13275">
    <property type="entry name" value="S4_2"/>
    <property type="match status" value="1"/>
</dbReference>
<dbReference type="Proteomes" id="UP000186890">
    <property type="component" value="Unassembled WGS sequence"/>
</dbReference>
<comment type="caution">
    <text evidence="3">The sequence shown here is derived from an EMBL/GenBank/DDBJ whole genome shotgun (WGS) entry which is preliminary data.</text>
</comment>
<dbReference type="InterPro" id="IPR036986">
    <property type="entry name" value="S4_RNA-bd_sf"/>
</dbReference>
<feature type="compositionally biased region" description="Polar residues" evidence="2">
    <location>
        <begin position="95"/>
        <end position="116"/>
    </location>
</feature>
<evidence type="ECO:0000313" key="3">
    <source>
        <dbReference type="EMBL" id="OLF47433.1"/>
    </source>
</evidence>
<feature type="region of interest" description="Disordered" evidence="2">
    <location>
        <begin position="95"/>
        <end position="128"/>
    </location>
</feature>
<organism evidence="3 4">
    <name type="scientific">Streptococcus cuniculi</name>
    <dbReference type="NCBI Taxonomy" id="1432788"/>
    <lineage>
        <taxon>Bacteria</taxon>
        <taxon>Bacillati</taxon>
        <taxon>Bacillota</taxon>
        <taxon>Bacilli</taxon>
        <taxon>Lactobacillales</taxon>
        <taxon>Streptococcaceae</taxon>
        <taxon>Streptococcus</taxon>
    </lineage>
</organism>
<dbReference type="AlphaFoldDB" id="A0A1Q8E6L1"/>
<evidence type="ECO:0000256" key="2">
    <source>
        <dbReference type="SAM" id="MobiDB-lite"/>
    </source>
</evidence>
<dbReference type="RefSeq" id="WP_075105110.1">
    <property type="nucleotide sequence ID" value="NZ_MSJM01000006.1"/>
</dbReference>
<name>A0A1Q8E6L1_9STRE</name>
<dbReference type="SUPFAM" id="SSF55174">
    <property type="entry name" value="Alpha-L RNA-binding motif"/>
    <property type="match status" value="1"/>
</dbReference>
<dbReference type="Gene3D" id="3.10.290.10">
    <property type="entry name" value="RNA-binding S4 domain"/>
    <property type="match status" value="1"/>
</dbReference>
<evidence type="ECO:0000313" key="4">
    <source>
        <dbReference type="Proteomes" id="UP000186890"/>
    </source>
</evidence>
<dbReference type="GO" id="GO:0003723">
    <property type="term" value="F:RNA binding"/>
    <property type="evidence" value="ECO:0007669"/>
    <property type="project" value="UniProtKB-KW"/>
</dbReference>
<protein>
    <submittedName>
        <fullName evidence="3">Uncharacterized protein</fullName>
    </submittedName>
</protein>
<keyword evidence="4" id="KW-1185">Reference proteome</keyword>
<evidence type="ECO:0000256" key="1">
    <source>
        <dbReference type="PROSITE-ProRule" id="PRU00182"/>
    </source>
</evidence>